<reference evidence="4 5" key="1">
    <citation type="submission" date="2016-10" db="EMBL/GenBank/DDBJ databases">
        <authorList>
            <person name="de Groot N.N."/>
        </authorList>
    </citation>
    <scope>NUCLEOTIDE SEQUENCE [LARGE SCALE GENOMIC DNA]</scope>
    <source>
        <strain evidence="5">EB21,IBRC-M 10013,KCTC 4048</strain>
    </source>
</reference>
<name>A0A1G9SLE0_9EURY</name>
<keyword evidence="2" id="KW-0472">Membrane</keyword>
<feature type="transmembrane region" description="Helical" evidence="2">
    <location>
        <begin position="298"/>
        <end position="317"/>
    </location>
</feature>
<evidence type="ECO:0000259" key="3">
    <source>
        <dbReference type="Pfam" id="PF26514"/>
    </source>
</evidence>
<dbReference type="EMBL" id="FNIA01000001">
    <property type="protein sequence ID" value="SDM35595.1"/>
    <property type="molecule type" value="Genomic_DNA"/>
</dbReference>
<feature type="domain" description="DUF8173" evidence="3">
    <location>
        <begin position="197"/>
        <end position="335"/>
    </location>
</feature>
<dbReference type="Pfam" id="PF26514">
    <property type="entry name" value="DUF8173"/>
    <property type="match status" value="1"/>
</dbReference>
<keyword evidence="2" id="KW-1133">Transmembrane helix</keyword>
<proteinExistence type="predicted"/>
<organism evidence="4 5">
    <name type="scientific">Haloarchaeobius iranensis</name>
    <dbReference type="NCBI Taxonomy" id="996166"/>
    <lineage>
        <taxon>Archaea</taxon>
        <taxon>Methanobacteriati</taxon>
        <taxon>Methanobacteriota</taxon>
        <taxon>Stenosarchaea group</taxon>
        <taxon>Halobacteria</taxon>
        <taxon>Halobacteriales</taxon>
        <taxon>Halorubellaceae</taxon>
        <taxon>Haloarchaeobius</taxon>
    </lineage>
</organism>
<dbReference type="AlphaFoldDB" id="A0A1G9SLE0"/>
<gene>
    <name evidence="4" type="ORF">SAMN05192554_101221</name>
</gene>
<evidence type="ECO:0000313" key="4">
    <source>
        <dbReference type="EMBL" id="SDM35595.1"/>
    </source>
</evidence>
<feature type="transmembrane region" description="Helical" evidence="2">
    <location>
        <begin position="323"/>
        <end position="341"/>
    </location>
</feature>
<evidence type="ECO:0000313" key="5">
    <source>
        <dbReference type="Proteomes" id="UP000199370"/>
    </source>
</evidence>
<dbReference type="InterPro" id="IPR058486">
    <property type="entry name" value="DUF8173"/>
</dbReference>
<dbReference type="STRING" id="996166.SAMN05192554_101221"/>
<keyword evidence="5" id="KW-1185">Reference proteome</keyword>
<keyword evidence="2" id="KW-0812">Transmembrane</keyword>
<evidence type="ECO:0000256" key="2">
    <source>
        <dbReference type="SAM" id="Phobius"/>
    </source>
</evidence>
<protein>
    <submittedName>
        <fullName evidence="4">Polymer-forming protein</fullName>
    </submittedName>
</protein>
<feature type="transmembrane region" description="Helical" evidence="2">
    <location>
        <begin position="197"/>
        <end position="216"/>
    </location>
</feature>
<evidence type="ECO:0000256" key="1">
    <source>
        <dbReference type="SAM" id="MobiDB-lite"/>
    </source>
</evidence>
<feature type="transmembrane region" description="Helical" evidence="2">
    <location>
        <begin position="267"/>
        <end position="289"/>
    </location>
</feature>
<accession>A0A1G9SLE0</accession>
<dbReference type="Proteomes" id="UP000199370">
    <property type="component" value="Unassembled WGS sequence"/>
</dbReference>
<dbReference type="Pfam" id="PF04519">
    <property type="entry name" value="Bactofilin"/>
    <property type="match status" value="1"/>
</dbReference>
<sequence>MRASVPRNRLLVLLMIIVLVLGSMPGLVAAETASADSYVVEEGETVDGLEVVGATVVVRGTVDGDLSGAAADVTVAETGVVTGDVNVAAANIDIAGRVDGDVSSGGASIALAETAVVGGEFRVGASDVTIAGNVAGNVVVGADTIRLTETAVIGGDLRYDGDISGVEDAAVAGSVVRDESIGGAGVDVAPWVIDGALAVYGFVTNLLLGAALLLVLPGFSRAVADRAVSDPLRSGGVGLLTVVGVPVLLVLLVLTLVGIPFAVAGAVLFGLFGWVALVYGRFALGSWLVARAGGDNRWISLTVGLLLGTLFGMLPLVGGVVDVVVSLVGLGALVLVLYARYGRGSREEPAPEAGGEAEGAPSAA</sequence>
<dbReference type="InterPro" id="IPR007607">
    <property type="entry name" value="BacA/B"/>
</dbReference>
<feature type="region of interest" description="Disordered" evidence="1">
    <location>
        <begin position="345"/>
        <end position="364"/>
    </location>
</feature>
<feature type="transmembrane region" description="Helical" evidence="2">
    <location>
        <begin position="237"/>
        <end position="261"/>
    </location>
</feature>
<feature type="compositionally biased region" description="Low complexity" evidence="1">
    <location>
        <begin position="351"/>
        <end position="364"/>
    </location>
</feature>